<reference evidence="2 3" key="1">
    <citation type="submission" date="2018-01" db="EMBL/GenBank/DDBJ databases">
        <title>Comparison of the Chinese Bamboo Partridge and Red Junglefowl genome sequences highlights the importance of demography in genome evolution.</title>
        <authorList>
            <person name="Tiley G.P."/>
            <person name="Kimball R.T."/>
            <person name="Braun E.L."/>
            <person name="Burleigh J.G."/>
        </authorList>
    </citation>
    <scope>NUCLEOTIDE SEQUENCE [LARGE SCALE GENOMIC DNA]</scope>
    <source>
        <strain evidence="2">RTK389</strain>
        <tissue evidence="2">Blood</tissue>
    </source>
</reference>
<organism evidence="2 3">
    <name type="scientific">Bambusicola thoracicus</name>
    <name type="common">Chinese bamboo-partridge</name>
    <name type="synonym">Perdix thoracica</name>
    <dbReference type="NCBI Taxonomy" id="9083"/>
    <lineage>
        <taxon>Eukaryota</taxon>
        <taxon>Metazoa</taxon>
        <taxon>Chordata</taxon>
        <taxon>Craniata</taxon>
        <taxon>Vertebrata</taxon>
        <taxon>Euteleostomi</taxon>
        <taxon>Archelosauria</taxon>
        <taxon>Archosauria</taxon>
        <taxon>Dinosauria</taxon>
        <taxon>Saurischia</taxon>
        <taxon>Theropoda</taxon>
        <taxon>Coelurosauria</taxon>
        <taxon>Aves</taxon>
        <taxon>Neognathae</taxon>
        <taxon>Galloanserae</taxon>
        <taxon>Galliformes</taxon>
        <taxon>Phasianidae</taxon>
        <taxon>Perdicinae</taxon>
        <taxon>Bambusicola</taxon>
    </lineage>
</organism>
<dbReference type="AlphaFoldDB" id="A0A2P4THX9"/>
<dbReference type="PROSITE" id="PS50030">
    <property type="entry name" value="UBA"/>
    <property type="match status" value="2"/>
</dbReference>
<evidence type="ECO:0000313" key="2">
    <source>
        <dbReference type="EMBL" id="POI35973.1"/>
    </source>
</evidence>
<dbReference type="SMART" id="SM00165">
    <property type="entry name" value="UBA"/>
    <property type="match status" value="2"/>
</dbReference>
<feature type="non-terminal residue" evidence="2">
    <location>
        <position position="276"/>
    </location>
</feature>
<dbReference type="PROSITE" id="PS00973">
    <property type="entry name" value="USP_2"/>
    <property type="match status" value="1"/>
</dbReference>
<dbReference type="GO" id="GO:0000151">
    <property type="term" value="C:ubiquitin ligase complex"/>
    <property type="evidence" value="ECO:0007669"/>
    <property type="project" value="TreeGrafter"/>
</dbReference>
<dbReference type="OrthoDB" id="361536at2759"/>
<dbReference type="Pfam" id="PF00627">
    <property type="entry name" value="UBA"/>
    <property type="match status" value="1"/>
</dbReference>
<feature type="domain" description="UBA" evidence="1">
    <location>
        <begin position="6"/>
        <end position="47"/>
    </location>
</feature>
<dbReference type="CDD" id="cd14386">
    <property type="entry name" value="UBA2_UBP5"/>
    <property type="match status" value="1"/>
</dbReference>
<dbReference type="SUPFAM" id="SSF54001">
    <property type="entry name" value="Cysteine proteinases"/>
    <property type="match status" value="1"/>
</dbReference>
<dbReference type="GO" id="GO:0004843">
    <property type="term" value="F:cysteine-type deubiquitinase activity"/>
    <property type="evidence" value="ECO:0007669"/>
    <property type="project" value="InterPro"/>
</dbReference>
<accession>A0A2P4THX9</accession>
<name>A0A2P4THX9_BAMTH</name>
<dbReference type="PANTHER" id="PTHR46738">
    <property type="entry name" value="UBIQUITIN-ASSOCIATED DOMAIN-CONTAINING PROTEIN 1"/>
    <property type="match status" value="1"/>
</dbReference>
<evidence type="ECO:0000313" key="3">
    <source>
        <dbReference type="Proteomes" id="UP000237246"/>
    </source>
</evidence>
<sequence length="276" mass="29865">MCYTLDIDESSVMQLAEMGFPLEACRKAVYYTGNLGAEVAFNWIIAHMEEPDFAEPLVVPVFGGAASSGVAGLGAVGLDNQPPEEMVSIIISMGFQRSLAIQALKATNNNLERALEWIFSHPELEEEDGEPALNVMDLENHTNANILAEARSEGPRIKDGPGRYELFGFISHMGTSTMSGHYVCHLKKEGRIMGPEARGDMRDVHCDHSRLLAPLLPLAATGPRCATGLTWISMALIAVMKDECCNHTRDSACLTAGVRAYVQNPLVQSSAALNSS</sequence>
<feature type="domain" description="UBA" evidence="1">
    <location>
        <begin position="81"/>
        <end position="121"/>
    </location>
</feature>
<comment type="caution">
    <text evidence="2">The sequence shown here is derived from an EMBL/GenBank/DDBJ whole genome shotgun (WGS) entry which is preliminary data.</text>
</comment>
<dbReference type="InterPro" id="IPR015940">
    <property type="entry name" value="UBA"/>
</dbReference>
<dbReference type="Gene3D" id="3.90.70.10">
    <property type="entry name" value="Cysteine proteinases"/>
    <property type="match status" value="1"/>
</dbReference>
<evidence type="ECO:0000259" key="1">
    <source>
        <dbReference type="PROSITE" id="PS50030"/>
    </source>
</evidence>
<proteinExistence type="predicted"/>
<dbReference type="GO" id="GO:0016579">
    <property type="term" value="P:protein deubiquitination"/>
    <property type="evidence" value="ECO:0007669"/>
    <property type="project" value="InterPro"/>
</dbReference>
<dbReference type="InterPro" id="IPR052476">
    <property type="entry name" value="UBAC1"/>
</dbReference>
<dbReference type="CDD" id="cd14384">
    <property type="entry name" value="UBA1_UBP13"/>
    <property type="match status" value="1"/>
</dbReference>
<dbReference type="InterPro" id="IPR018200">
    <property type="entry name" value="USP_CS"/>
</dbReference>
<dbReference type="Pfam" id="PF22562">
    <property type="entry name" value="UBA_7"/>
    <property type="match status" value="1"/>
</dbReference>
<protein>
    <recommendedName>
        <fullName evidence="1">UBA domain-containing protein</fullName>
    </recommendedName>
</protein>
<dbReference type="FunFam" id="1.10.8.10:FF:000016">
    <property type="entry name" value="Ubiquitin carboxyl-terminal hydrolase"/>
    <property type="match status" value="1"/>
</dbReference>
<dbReference type="Proteomes" id="UP000237246">
    <property type="component" value="Unassembled WGS sequence"/>
</dbReference>
<gene>
    <name evidence="2" type="ORF">CIB84_000275</name>
</gene>
<dbReference type="Gene3D" id="1.10.8.10">
    <property type="entry name" value="DNA helicase RuvA subunit, C-terminal domain"/>
    <property type="match status" value="2"/>
</dbReference>
<dbReference type="EMBL" id="PPHD01000108">
    <property type="protein sequence ID" value="POI35973.1"/>
    <property type="molecule type" value="Genomic_DNA"/>
</dbReference>
<dbReference type="InterPro" id="IPR038765">
    <property type="entry name" value="Papain-like_cys_pep_sf"/>
</dbReference>
<keyword evidence="3" id="KW-1185">Reference proteome</keyword>
<dbReference type="PANTHER" id="PTHR46738:SF1">
    <property type="entry name" value="UBIQUITIN-ASSOCIATED DOMAIN-CONTAINING PROTEIN 1"/>
    <property type="match status" value="1"/>
</dbReference>
<dbReference type="SUPFAM" id="SSF46934">
    <property type="entry name" value="UBA-like"/>
    <property type="match status" value="2"/>
</dbReference>
<dbReference type="FunFam" id="1.10.8.10:FF:000047">
    <property type="entry name" value="Ubiquitin carboxyl-terminal hydrolase"/>
    <property type="match status" value="1"/>
</dbReference>
<dbReference type="InterPro" id="IPR009060">
    <property type="entry name" value="UBA-like_sf"/>
</dbReference>